<evidence type="ECO:0000313" key="3">
    <source>
        <dbReference type="Proteomes" id="UP000316196"/>
    </source>
</evidence>
<dbReference type="EMBL" id="VFOR01000001">
    <property type="protein sequence ID" value="TQL62899.1"/>
    <property type="molecule type" value="Genomic_DNA"/>
</dbReference>
<comment type="caution">
    <text evidence="2">The sequence shown here is derived from an EMBL/GenBank/DDBJ whole genome shotgun (WGS) entry which is preliminary data.</text>
</comment>
<evidence type="ECO:0000259" key="1">
    <source>
        <dbReference type="SMART" id="SM00955"/>
    </source>
</evidence>
<dbReference type="OrthoDB" id="5800376at2"/>
<dbReference type="GO" id="GO:0003723">
    <property type="term" value="F:RNA binding"/>
    <property type="evidence" value="ECO:0007669"/>
    <property type="project" value="InterPro"/>
</dbReference>
<sequence length="476" mass="52280">MPTRPIVVREVPPALAEGFEQLRQRVEVPDAFPPEVLAEAEQAVASAPESFPTLDRTDIDFCAIDPPGALDVDQVLHIERRDAGFRVHYGIADLSLFVQPGGLIDAEAHRRGQTFYAPHRRVGLHPPLIAEDHASLREGQVRPCVLWTLDLDASGALTQTHVERAMVRSRRQMTYAEAQRELDRGEASETIELLAEVGPLRQRIEAERGGVSLNIPDQEVRAHGSKWRLEFREGMPIEGWNAQISLLTGIAAAEMMLAARIGIVRTLPPAEESALSKLRATASALSIPWPQDMDYPEFVRSLDITSSTHVAMMYSCTTLFRGAGYSGFTGDLPENTQHAALATPYAHTTAPLRRLVDRYVNETCLALCAGVPVPEWVVSELETLPEVMRASDQRAKKYERGIVDLTESLILSGRVGQEFDGTVVGVDEKGTRGTVLIPDPAVEVKVSDAELPLGEQVRVRLEGVDLVEGRADFVLA</sequence>
<protein>
    <submittedName>
        <fullName evidence="2">RNB domain-containing protein</fullName>
    </submittedName>
</protein>
<reference evidence="2 3" key="1">
    <citation type="submission" date="2019-06" db="EMBL/GenBank/DDBJ databases">
        <title>Sequencing the genomes of 1000 actinobacteria strains.</title>
        <authorList>
            <person name="Klenk H.-P."/>
        </authorList>
    </citation>
    <scope>NUCLEOTIDE SEQUENCE [LARGE SCALE GENOMIC DNA]</scope>
    <source>
        <strain evidence="2 3">DSM 8251</strain>
    </source>
</reference>
<dbReference type="InterPro" id="IPR001900">
    <property type="entry name" value="RNase_II/R"/>
</dbReference>
<proteinExistence type="predicted"/>
<dbReference type="Gene3D" id="2.40.50.140">
    <property type="entry name" value="Nucleic acid-binding proteins"/>
    <property type="match status" value="1"/>
</dbReference>
<dbReference type="SUPFAM" id="SSF50249">
    <property type="entry name" value="Nucleic acid-binding proteins"/>
    <property type="match status" value="1"/>
</dbReference>
<dbReference type="Pfam" id="PF18614">
    <property type="entry name" value="RNase_II_C_S1"/>
    <property type="match status" value="1"/>
</dbReference>
<dbReference type="GO" id="GO:0006402">
    <property type="term" value="P:mRNA catabolic process"/>
    <property type="evidence" value="ECO:0007669"/>
    <property type="project" value="TreeGrafter"/>
</dbReference>
<dbReference type="AlphaFoldDB" id="A0A542ZRM5"/>
<dbReference type="SMART" id="SM00955">
    <property type="entry name" value="RNB"/>
    <property type="match status" value="1"/>
</dbReference>
<name>A0A542ZRM5_9ACTN</name>
<organism evidence="2 3">
    <name type="scientific">Propioniferax innocua</name>
    <dbReference type="NCBI Taxonomy" id="1753"/>
    <lineage>
        <taxon>Bacteria</taxon>
        <taxon>Bacillati</taxon>
        <taxon>Actinomycetota</taxon>
        <taxon>Actinomycetes</taxon>
        <taxon>Propionibacteriales</taxon>
        <taxon>Propionibacteriaceae</taxon>
        <taxon>Propioniferax</taxon>
    </lineage>
</organism>
<dbReference type="PANTHER" id="PTHR23355">
    <property type="entry name" value="RIBONUCLEASE"/>
    <property type="match status" value="1"/>
</dbReference>
<accession>A0A542ZRM5</accession>
<dbReference type="Proteomes" id="UP000316196">
    <property type="component" value="Unassembled WGS sequence"/>
</dbReference>
<dbReference type="GO" id="GO:0000175">
    <property type="term" value="F:3'-5'-RNA exonuclease activity"/>
    <property type="evidence" value="ECO:0007669"/>
    <property type="project" value="TreeGrafter"/>
</dbReference>
<dbReference type="Pfam" id="PF00773">
    <property type="entry name" value="RNB"/>
    <property type="match status" value="1"/>
</dbReference>
<dbReference type="InterPro" id="IPR040596">
    <property type="entry name" value="RNase_II_C_S1"/>
</dbReference>
<dbReference type="InterPro" id="IPR012340">
    <property type="entry name" value="NA-bd_OB-fold"/>
</dbReference>
<gene>
    <name evidence="2" type="ORF">FB460_0690</name>
</gene>
<dbReference type="InterPro" id="IPR050180">
    <property type="entry name" value="RNR_Ribonuclease"/>
</dbReference>
<dbReference type="PANTHER" id="PTHR23355:SF42">
    <property type="entry name" value="RIBONUCLEASE II, CHLOROPLASTIC_MITOCHONDRIAL"/>
    <property type="match status" value="1"/>
</dbReference>
<keyword evidence="3" id="KW-1185">Reference proteome</keyword>
<dbReference type="RefSeq" id="WP_142092683.1">
    <property type="nucleotide sequence ID" value="NZ_BAAAMD010000001.1"/>
</dbReference>
<feature type="domain" description="RNB" evidence="1">
    <location>
        <begin position="53"/>
        <end position="370"/>
    </location>
</feature>
<evidence type="ECO:0000313" key="2">
    <source>
        <dbReference type="EMBL" id="TQL62899.1"/>
    </source>
</evidence>
<dbReference type="GO" id="GO:0000932">
    <property type="term" value="C:P-body"/>
    <property type="evidence" value="ECO:0007669"/>
    <property type="project" value="TreeGrafter"/>
</dbReference>